<feature type="region of interest" description="Disordered" evidence="1">
    <location>
        <begin position="229"/>
        <end position="248"/>
    </location>
</feature>
<keyword evidence="4" id="KW-1185">Reference proteome</keyword>
<feature type="compositionally biased region" description="Low complexity" evidence="1">
    <location>
        <begin position="401"/>
        <end position="433"/>
    </location>
</feature>
<dbReference type="SMART" id="SM00360">
    <property type="entry name" value="RRM"/>
    <property type="match status" value="2"/>
</dbReference>
<organism evidence="3 4">
    <name type="scientific">Blattamonas nauphoetae</name>
    <dbReference type="NCBI Taxonomy" id="2049346"/>
    <lineage>
        <taxon>Eukaryota</taxon>
        <taxon>Metamonada</taxon>
        <taxon>Preaxostyla</taxon>
        <taxon>Oxymonadida</taxon>
        <taxon>Blattamonas</taxon>
    </lineage>
</organism>
<feature type="domain" description="RRM" evidence="2">
    <location>
        <begin position="156"/>
        <end position="227"/>
    </location>
</feature>
<protein>
    <recommendedName>
        <fullName evidence="2">RRM domain-containing protein</fullName>
    </recommendedName>
</protein>
<evidence type="ECO:0000313" key="4">
    <source>
        <dbReference type="Proteomes" id="UP001281761"/>
    </source>
</evidence>
<name>A0ABQ9XWS8_9EUKA</name>
<comment type="caution">
    <text evidence="3">The sequence shown here is derived from an EMBL/GenBank/DDBJ whole genome shotgun (WGS) entry which is preliminary data.</text>
</comment>
<dbReference type="EMBL" id="JARBJD010000061">
    <property type="protein sequence ID" value="KAK2955936.1"/>
    <property type="molecule type" value="Genomic_DNA"/>
</dbReference>
<proteinExistence type="predicted"/>
<feature type="domain" description="RRM" evidence="2">
    <location>
        <begin position="250"/>
        <end position="321"/>
    </location>
</feature>
<evidence type="ECO:0000313" key="3">
    <source>
        <dbReference type="EMBL" id="KAK2955936.1"/>
    </source>
</evidence>
<evidence type="ECO:0000256" key="1">
    <source>
        <dbReference type="SAM" id="MobiDB-lite"/>
    </source>
</evidence>
<evidence type="ECO:0000259" key="2">
    <source>
        <dbReference type="SMART" id="SM00360"/>
    </source>
</evidence>
<dbReference type="Proteomes" id="UP001281761">
    <property type="component" value="Unassembled WGS sequence"/>
</dbReference>
<feature type="region of interest" description="Disordered" evidence="1">
    <location>
        <begin position="325"/>
        <end position="347"/>
    </location>
</feature>
<dbReference type="CDD" id="cd00590">
    <property type="entry name" value="RRM_SF"/>
    <property type="match status" value="1"/>
</dbReference>
<sequence>MILRIITVDSQSQYGPQCLSVVKGDIVEVLGKDTDGWTWSKKHGTELKGYVRTQDLGPYPAPKRSNEMETPLSLELVNVNPSRTVEKEVKQFFQRFGEVYYFDIQRPSQHHKNYRFFVDVLSTREFDTIKTSLSTQPFNSSTTQLKLKLKQPNPFELYLTPLSPTCTEADIRAMIHPANPESVSLFFSKNNPNNKHCAIVFPDARSTITAFRNRSHWISTQSGLKVSFSTRSDTRPASLSPNPDQPMSTSVLLTNLPNGVVPRDIINTLFPTLVITKIDIRASPPGQPASAVVHFKTEDEAQLAIRQSGTLSILSNRIQVSEFHAQPDHPSRGSMSPKSLSPPLPHNLRLILVPPTVLRQHLIRHKQSPPPQHPPPNRHQLSPPSQPQPRINLPPPRDTHPQQSPSPKLQTPSQPQPQQRQQTASPPNRFQRSPPQPSQMPFRPQPPPRRQTASPQHNAAQRVCYLTDLPIVKGAYLRNEPGTWYDSDALENYSKISSLLEVLQCDDEVIIVDALRQLQKVASDSKSPSFIHSSLSSEIPSFIITQFGDWSNCAALDSCCSCMESLFFEPETVDTLLFQHEDLILSIFRKIETLHSSPPVSTTLARISLFPSVRIAYLSLTTLLQITKRSPNTLARLPSPIFPLSSPKSRYSDIQNCLARYTANVLVDIRLLFWCIYSCELLSLTVKNAAHSETFFQLAHDLTGFASEVLRILLHNLSSLESFQASLASTDPQSTRLQPEKTHTIPSDTIQHPANPAESFTKWASFFVGGIWGFVANIVSQFFFNHPPSYQYVFLDDPSLPHLALQSFQLTRKDRREILYSSLGRLIIYLPYLTKKFISIDLVNQLFETPDLLAIPLSESKTHLSITIFIHGMLNYASADHITHYPLVRVSVFEPVKQYVNFLFHNSNKLILDEKNRDIHELHFSWIHNHIKNMELQSDEHDTNIVSGLVKYEVQTMVEMENETHFETVFQSMLDTTSEWNLKNPERLKRREVLLREEGWDDAFELRVVGIEVDSNHHIQELAEHFRIVKTLNADDLPW</sequence>
<dbReference type="InterPro" id="IPR036028">
    <property type="entry name" value="SH3-like_dom_sf"/>
</dbReference>
<gene>
    <name evidence="3" type="ORF">BLNAU_9096</name>
</gene>
<dbReference type="InterPro" id="IPR035979">
    <property type="entry name" value="RBD_domain_sf"/>
</dbReference>
<reference evidence="3 4" key="1">
    <citation type="journal article" date="2022" name="bioRxiv">
        <title>Genomics of Preaxostyla Flagellates Illuminates Evolutionary Transitions and the Path Towards Mitochondrial Loss.</title>
        <authorList>
            <person name="Novak L.V.F."/>
            <person name="Treitli S.C."/>
            <person name="Pyrih J."/>
            <person name="Halakuc P."/>
            <person name="Pipaliya S.V."/>
            <person name="Vacek V."/>
            <person name="Brzon O."/>
            <person name="Soukal P."/>
            <person name="Eme L."/>
            <person name="Dacks J.B."/>
            <person name="Karnkowska A."/>
            <person name="Elias M."/>
            <person name="Hampl V."/>
        </authorList>
    </citation>
    <scope>NUCLEOTIDE SEQUENCE [LARGE SCALE GENOMIC DNA]</scope>
    <source>
        <strain evidence="3">NAU3</strain>
        <tissue evidence="3">Gut</tissue>
    </source>
</reference>
<dbReference type="SUPFAM" id="SSF54928">
    <property type="entry name" value="RNA-binding domain, RBD"/>
    <property type="match status" value="1"/>
</dbReference>
<feature type="compositionally biased region" description="Pro residues" evidence="1">
    <location>
        <begin position="434"/>
        <end position="449"/>
    </location>
</feature>
<feature type="compositionally biased region" description="Pro residues" evidence="1">
    <location>
        <begin position="384"/>
        <end position="396"/>
    </location>
</feature>
<dbReference type="SUPFAM" id="SSF50044">
    <property type="entry name" value="SH3-domain"/>
    <property type="match status" value="1"/>
</dbReference>
<feature type="compositionally biased region" description="Pro residues" evidence="1">
    <location>
        <begin position="368"/>
        <end position="377"/>
    </location>
</feature>
<dbReference type="InterPro" id="IPR000504">
    <property type="entry name" value="RRM_dom"/>
</dbReference>
<feature type="region of interest" description="Disordered" evidence="1">
    <location>
        <begin position="366"/>
        <end position="458"/>
    </location>
</feature>
<accession>A0ABQ9XWS8</accession>